<proteinExistence type="predicted"/>
<dbReference type="AlphaFoldDB" id="A0A547PN27"/>
<keyword evidence="1" id="KW-0521">NADP</keyword>
<dbReference type="EMBL" id="VFSV01000043">
    <property type="protein sequence ID" value="TRD15434.1"/>
    <property type="molecule type" value="Genomic_DNA"/>
</dbReference>
<sequence length="421" mass="47791">MIMPNHEDNNIKDIRTLTPCELNVNDLLGLETLSPFSDIALDFSAAFSRQIMKRPEIRRFPEIVALADWLRPRNLAKIQAAYFKDADESRVFAARGIALHFAPANVDTIFLYSTMISCLVGNINIVRVSSRSGDQLRILIQVLSEVLNDKKFANLKSRLFVIQYEHNDLITMRLSKIADVRVIWGGDNAVAKIRQFPLSMRGKDVVFPDRWSLAVLDTNAVSRLSDGELATLSEKFCNDSYWFGQMACSSPQAVFWVESGPENRDVKARFWNSVSTAAQKFSDEVYPVDFVNKLVEQDQLAIDGLVEYIYKMPTNLASVGSLNAPDIVNIHEKHVGSGIFWEYTLESLEELPRMLTSKSQTISSYGISSERWRTIARNHEINIDRIVPTGLALKFDAVWDGMDLLREFSRIIYIAESGLWH</sequence>
<dbReference type="InterPro" id="IPR008670">
    <property type="entry name" value="CoA_reduct_LuxC"/>
</dbReference>
<evidence type="ECO:0000313" key="2">
    <source>
        <dbReference type="EMBL" id="TRD15434.1"/>
    </source>
</evidence>
<gene>
    <name evidence="2" type="ORF">FEV53_16435</name>
</gene>
<dbReference type="GO" id="GO:0008218">
    <property type="term" value="P:bioluminescence"/>
    <property type="evidence" value="ECO:0007669"/>
    <property type="project" value="InterPro"/>
</dbReference>
<dbReference type="OrthoDB" id="580775at2"/>
<dbReference type="GO" id="GO:0003995">
    <property type="term" value="F:acyl-CoA dehydrogenase activity"/>
    <property type="evidence" value="ECO:0007669"/>
    <property type="project" value="InterPro"/>
</dbReference>
<evidence type="ECO:0000256" key="1">
    <source>
        <dbReference type="ARBA" id="ARBA00022857"/>
    </source>
</evidence>
<evidence type="ECO:0000313" key="3">
    <source>
        <dbReference type="Proteomes" id="UP000318590"/>
    </source>
</evidence>
<evidence type="ECO:0008006" key="4">
    <source>
        <dbReference type="Google" id="ProtNLM"/>
    </source>
</evidence>
<name>A0A547PN27_9RHOB</name>
<dbReference type="Pfam" id="PF05893">
    <property type="entry name" value="LuxC"/>
    <property type="match status" value="1"/>
</dbReference>
<dbReference type="Proteomes" id="UP000318590">
    <property type="component" value="Unassembled WGS sequence"/>
</dbReference>
<keyword evidence="3" id="KW-1185">Reference proteome</keyword>
<reference evidence="2 3" key="1">
    <citation type="submission" date="2019-06" db="EMBL/GenBank/DDBJ databases">
        <title>Paenimaribius caenipelagi gen. nov., sp. nov., isolated from a tidal flat.</title>
        <authorList>
            <person name="Yoon J.-H."/>
        </authorList>
    </citation>
    <scope>NUCLEOTIDE SEQUENCE [LARGE SCALE GENOMIC DNA]</scope>
    <source>
        <strain evidence="2 3">JBTF-M29</strain>
    </source>
</reference>
<protein>
    <recommendedName>
        <fullName evidence="4">Long-chain-fatty-acyl-CoA reductase</fullName>
    </recommendedName>
</protein>
<comment type="caution">
    <text evidence="2">The sequence shown here is derived from an EMBL/GenBank/DDBJ whole genome shotgun (WGS) entry which is preliminary data.</text>
</comment>
<organism evidence="2 3">
    <name type="scientific">Palleronia caenipelagi</name>
    <dbReference type="NCBI Taxonomy" id="2489174"/>
    <lineage>
        <taxon>Bacteria</taxon>
        <taxon>Pseudomonadati</taxon>
        <taxon>Pseudomonadota</taxon>
        <taxon>Alphaproteobacteria</taxon>
        <taxon>Rhodobacterales</taxon>
        <taxon>Roseobacteraceae</taxon>
        <taxon>Palleronia</taxon>
    </lineage>
</organism>
<accession>A0A547PN27</accession>